<keyword evidence="3" id="KW-1185">Reference proteome</keyword>
<feature type="region of interest" description="Disordered" evidence="1">
    <location>
        <begin position="35"/>
        <end position="58"/>
    </location>
</feature>
<comment type="caution">
    <text evidence="2">The sequence shown here is derived from an EMBL/GenBank/DDBJ whole genome shotgun (WGS) entry which is preliminary data.</text>
</comment>
<evidence type="ECO:0000313" key="2">
    <source>
        <dbReference type="EMBL" id="KAH9372901.1"/>
    </source>
</evidence>
<dbReference type="AlphaFoldDB" id="A0A9J6GBU9"/>
<dbReference type="InterPro" id="IPR042185">
    <property type="entry name" value="Serpin_sf_2"/>
</dbReference>
<dbReference type="EMBL" id="JABSTR010000006">
    <property type="protein sequence ID" value="KAH9372901.1"/>
    <property type="molecule type" value="Genomic_DNA"/>
</dbReference>
<dbReference type="InterPro" id="IPR023795">
    <property type="entry name" value="Serpin_CS"/>
</dbReference>
<gene>
    <name evidence="2" type="ORF">HPB48_022922</name>
</gene>
<dbReference type="InterPro" id="IPR036186">
    <property type="entry name" value="Serpin_sf"/>
</dbReference>
<evidence type="ECO:0000256" key="1">
    <source>
        <dbReference type="SAM" id="MobiDB-lite"/>
    </source>
</evidence>
<organism evidence="2 3">
    <name type="scientific">Haemaphysalis longicornis</name>
    <name type="common">Bush tick</name>
    <dbReference type="NCBI Taxonomy" id="44386"/>
    <lineage>
        <taxon>Eukaryota</taxon>
        <taxon>Metazoa</taxon>
        <taxon>Ecdysozoa</taxon>
        <taxon>Arthropoda</taxon>
        <taxon>Chelicerata</taxon>
        <taxon>Arachnida</taxon>
        <taxon>Acari</taxon>
        <taxon>Parasitiformes</taxon>
        <taxon>Ixodida</taxon>
        <taxon>Ixodoidea</taxon>
        <taxon>Ixodidae</taxon>
        <taxon>Haemaphysalinae</taxon>
        <taxon>Haemaphysalis</taxon>
    </lineage>
</organism>
<dbReference type="Proteomes" id="UP000821853">
    <property type="component" value="Chromosome 4"/>
</dbReference>
<feature type="compositionally biased region" description="Polar residues" evidence="1">
    <location>
        <begin position="42"/>
        <end position="55"/>
    </location>
</feature>
<accession>A0A9J6GBU9</accession>
<proteinExistence type="predicted"/>
<evidence type="ECO:0000313" key="3">
    <source>
        <dbReference type="Proteomes" id="UP000821853"/>
    </source>
</evidence>
<protein>
    <recommendedName>
        <fullName evidence="4">Serpin domain-containing protein</fullName>
    </recommendedName>
</protein>
<dbReference type="SUPFAM" id="SSF56574">
    <property type="entry name" value="Serpins"/>
    <property type="match status" value="1"/>
</dbReference>
<sequence length="96" mass="10432">MSSKTGATWGRAVKTRGCSCRGSRMCWCFRAKAKGGPLPLEPTSTEAQTSQSKATGPQKFTVDRPFLFLVMNKNPDAILVLGSVKRLSSKKTKNIP</sequence>
<name>A0A9J6GBU9_HAELO</name>
<dbReference type="VEuPathDB" id="VectorBase:HLOH_052003"/>
<evidence type="ECO:0008006" key="4">
    <source>
        <dbReference type="Google" id="ProtNLM"/>
    </source>
</evidence>
<dbReference type="OrthoDB" id="6507454at2759"/>
<dbReference type="Gene3D" id="2.30.39.10">
    <property type="entry name" value="Alpha-1-antitrypsin, domain 1"/>
    <property type="match status" value="1"/>
</dbReference>
<reference evidence="2 3" key="1">
    <citation type="journal article" date="2020" name="Cell">
        <title>Large-Scale Comparative Analyses of Tick Genomes Elucidate Their Genetic Diversity and Vector Capacities.</title>
        <authorList>
            <consortium name="Tick Genome and Microbiome Consortium (TIGMIC)"/>
            <person name="Jia N."/>
            <person name="Wang J."/>
            <person name="Shi W."/>
            <person name="Du L."/>
            <person name="Sun Y."/>
            <person name="Zhan W."/>
            <person name="Jiang J.F."/>
            <person name="Wang Q."/>
            <person name="Zhang B."/>
            <person name="Ji P."/>
            <person name="Bell-Sakyi L."/>
            <person name="Cui X.M."/>
            <person name="Yuan T.T."/>
            <person name="Jiang B.G."/>
            <person name="Yang W.F."/>
            <person name="Lam T.T."/>
            <person name="Chang Q.C."/>
            <person name="Ding S.J."/>
            <person name="Wang X.J."/>
            <person name="Zhu J.G."/>
            <person name="Ruan X.D."/>
            <person name="Zhao L."/>
            <person name="Wei J.T."/>
            <person name="Ye R.Z."/>
            <person name="Que T.C."/>
            <person name="Du C.H."/>
            <person name="Zhou Y.H."/>
            <person name="Cheng J.X."/>
            <person name="Dai P.F."/>
            <person name="Guo W.B."/>
            <person name="Han X.H."/>
            <person name="Huang E.J."/>
            <person name="Li L.F."/>
            <person name="Wei W."/>
            <person name="Gao Y.C."/>
            <person name="Liu J.Z."/>
            <person name="Shao H.Z."/>
            <person name="Wang X."/>
            <person name="Wang C.C."/>
            <person name="Yang T.C."/>
            <person name="Huo Q.B."/>
            <person name="Li W."/>
            <person name="Chen H.Y."/>
            <person name="Chen S.E."/>
            <person name="Zhou L.G."/>
            <person name="Ni X.B."/>
            <person name="Tian J.H."/>
            <person name="Sheng Y."/>
            <person name="Liu T."/>
            <person name="Pan Y.S."/>
            <person name="Xia L.Y."/>
            <person name="Li J."/>
            <person name="Zhao F."/>
            <person name="Cao W.C."/>
        </authorList>
    </citation>
    <scope>NUCLEOTIDE SEQUENCE [LARGE SCALE GENOMIC DNA]</scope>
    <source>
        <strain evidence="2">HaeL-2018</strain>
    </source>
</reference>
<dbReference type="PROSITE" id="PS00284">
    <property type="entry name" value="SERPIN"/>
    <property type="match status" value="1"/>
</dbReference>